<feature type="transmembrane region" description="Helical" evidence="1">
    <location>
        <begin position="1538"/>
        <end position="1558"/>
    </location>
</feature>
<feature type="transmembrane region" description="Helical" evidence="1">
    <location>
        <begin position="1310"/>
        <end position="1328"/>
    </location>
</feature>
<name>A0A0S7BKR7_9CHLR</name>
<feature type="transmembrane region" description="Helical" evidence="1">
    <location>
        <begin position="1279"/>
        <end position="1298"/>
    </location>
</feature>
<gene>
    <name evidence="3" type="ORF">LARV_02186</name>
</gene>
<dbReference type="NCBIfam" id="TIGR03662">
    <property type="entry name" value="Chlor_Arch_YYY"/>
    <property type="match status" value="1"/>
</dbReference>
<dbReference type="InterPro" id="IPR018746">
    <property type="entry name" value="DUF2298"/>
</dbReference>
<evidence type="ECO:0000259" key="2">
    <source>
        <dbReference type="Pfam" id="PF13231"/>
    </source>
</evidence>
<dbReference type="PANTHER" id="PTHR10790:SF51">
    <property type="entry name" value="TETRATRICOPEPTIDE REPEAT PROTEIN"/>
    <property type="match status" value="1"/>
</dbReference>
<feature type="transmembrane region" description="Helical" evidence="1">
    <location>
        <begin position="1334"/>
        <end position="1352"/>
    </location>
</feature>
<feature type="transmembrane region" description="Helical" evidence="1">
    <location>
        <begin position="991"/>
        <end position="1009"/>
    </location>
</feature>
<feature type="domain" description="Glycosyltransferase RgtA/B/C/D-like" evidence="2">
    <location>
        <begin position="121"/>
        <end position="244"/>
    </location>
</feature>
<feature type="transmembrane region" description="Helical" evidence="1">
    <location>
        <begin position="1178"/>
        <end position="1200"/>
    </location>
</feature>
<accession>A0A0S7BKR7</accession>
<sequence length="1763" mass="197233">MFDSTIPEQPTSTLPARPKESHLWDVLLLLVMILGAYFRLTGIDWGRGQFLHPDERFFVWVTADISRVNSVGEYFDTANSSLNPHNRGHTFYVYGTLPVIATRYVVDAIIKNPGWEDINLVGRLLSTACDLLTVFLVYMIGRRLFNKKVGVLGAAFSAAAVMQIQQAHFFVSDSFAVAFATLALYFAICLVTEPFKSHDPNENRRIPQPETLGYSLWFGLAIGLAMACKINTAPMALLLPAAMFIRLLNIPLEERGQQELFGMRDLVIAGVVAFLAFRIFQPYAFQGPGFFGLALNDKWIQNLKDLALQTSGDVDFPPALQWARRSHLFSLQNMVEWGLGIPLGLTAWIAFLGMGWRILKGEWKRLLLIWGWTGAYFLWQSMQGNPTMRYQLPIYPSLAVIAAWGILALWDRGKAFLEEGSLKRGRALKIGSAIIAGVVLLATFAWAFAFTRIYTRPVTRVAASDWIYANVPGPINLQLETAAGSATQPVAYRSGITVSNGAPISLVFKAEHSGLLSEISLGRVSDPNFSTDPSLVAQKALAISVSRPDDATVTPGSAAISADFSTETDYTAPFNQSIQIEAGQTYQLTLSVPEIDQSIHLNGQINLRLVTANDTLIQPLVDPVYRIDAGNPFASLFTATLSGTLTQITLPHVLDWSGSSDVKTLHLEIGDPNNAGAPLASADVQGMFGTTADRRGDPVTFQFAAPVDLTAGGTYSLQLTLTSGSGEIAIYGSKHALESTWDDAIPLRKDGYDPFSLDTGIYRSDLNFEMYWDDNPDKLERFESILDQADYIYITSNRQWGTTVRIPERYPLTTQYYRSLIGCPEDQDILYCYRVAQPGTYQGGLGFELVQVFQSDPNIGSFKINTQFAEEAFTVYDHPKVMIFKKTAGYDSGKVHAILESVDLTRVVHLTPLQASKTPGTLELPADRLEGQQSGGTWVDLFNPDSLVNSSPWVSMLIWYLAVTLLGWVVYPTVRLAMGGLPDRGYPVSKLTGMLLLAFLSWLAGSAGISVTRLLLSGVVVLLLVVNGVLAYLQRESLFEEIRRHRKYYLAVEMVALAFFAFFLLIRLGNPDLWHPSKGGEKPMDFSYFNAVLKSSTFPPYDPWYAGGYINYYYYGFVVVGMLVKWLGIIPSVAYNLVLPSLFSFTALGAFSLVWNLISWRQAGVEEDPDGGWLSRHVAPLLAGISGALGMAVLGNLGTVRMIWQGWQRLANPTALDQAANLFVRIGWALQGLGKMIGGAQFSYYPGDWYWIPSRVYPGWVITEFPFFTFLYADLHAHMMALPITLLALLWGLSILMGRWQWRRPEGTPAWLNFALCFGLGGVVIGALRPTNTWDLPAYLGLALLAVVYTAFRYGAVSDRFFPNLSVWTRRGLLAIGAAALLAVLVFLFYAPFGQWYGQGYNAVDLWKGDRSAFWSYMTHWGLFLFVILGWLAWETRNWLASTPLSSLNKLRPYRNWIYSGLALILVIVGYLLIDHVQIAWFTLPVAIWAGILIFRPGQPDVKRFVLVLVAAALMLTLAVEIIVLRGDVERMNTVFKFYLQAWTMLSISAAAALFWLLPAVSYWPRTRRNLWQTGLILLVFGAALYPVLAGMDKIKDRMSEAAPHTLDGMAYMKSSYYSESGVDMDLSEDYRAIQWMQRNVQGSPVIVEANSFDLYRWFNRFTIYTGLPGVVGWDWHERQQRAILPGEWVSNRVNEIEQFYTLDSREQAEKFLKKYNVQYIIVGQLERAKYGETGLLRFEEWKGDLWQEVYRDGQTAIYQVIQ</sequence>
<feature type="transmembrane region" description="Helical" evidence="1">
    <location>
        <begin position="1137"/>
        <end position="1158"/>
    </location>
</feature>
<dbReference type="OrthoDB" id="134460at2"/>
<dbReference type="Proteomes" id="UP000055060">
    <property type="component" value="Unassembled WGS sequence"/>
</dbReference>
<feature type="transmembrane region" description="Helical" evidence="1">
    <location>
        <begin position="1505"/>
        <end position="1526"/>
    </location>
</feature>
<dbReference type="InterPro" id="IPR038731">
    <property type="entry name" value="RgtA/B/C-like"/>
</dbReference>
<evidence type="ECO:0000313" key="3">
    <source>
        <dbReference type="EMBL" id="GAP14417.1"/>
    </source>
</evidence>
<feature type="transmembrane region" description="Helical" evidence="1">
    <location>
        <begin position="1373"/>
        <end position="1393"/>
    </location>
</feature>
<evidence type="ECO:0000256" key="1">
    <source>
        <dbReference type="SAM" id="Phobius"/>
    </source>
</evidence>
<evidence type="ECO:0000313" key="4">
    <source>
        <dbReference type="Proteomes" id="UP000055060"/>
    </source>
</evidence>
<feature type="transmembrane region" description="Helical" evidence="1">
    <location>
        <begin position="22"/>
        <end position="40"/>
    </location>
</feature>
<feature type="transmembrane region" description="Helical" evidence="1">
    <location>
        <begin position="366"/>
        <end position="382"/>
    </location>
</feature>
<dbReference type="RefSeq" id="WP_075073677.1">
    <property type="nucleotide sequence ID" value="NZ_DF967972.1"/>
</dbReference>
<feature type="transmembrane region" description="Helical" evidence="1">
    <location>
        <begin position="953"/>
        <end position="971"/>
    </location>
</feature>
<keyword evidence="1" id="KW-0472">Membrane</keyword>
<dbReference type="STRING" id="360412.LARV_02186"/>
<keyword evidence="1" id="KW-0812">Transmembrane</keyword>
<protein>
    <submittedName>
        <fullName evidence="3">Protein containg Chlor_Arch_YYY domain</fullName>
    </submittedName>
</protein>
<keyword evidence="4" id="KW-1185">Reference proteome</keyword>
<feature type="transmembrane region" description="Helical" evidence="1">
    <location>
        <begin position="1413"/>
        <end position="1434"/>
    </location>
</feature>
<organism evidence="3">
    <name type="scientific">Longilinea arvoryzae</name>
    <dbReference type="NCBI Taxonomy" id="360412"/>
    <lineage>
        <taxon>Bacteria</taxon>
        <taxon>Bacillati</taxon>
        <taxon>Chloroflexota</taxon>
        <taxon>Anaerolineae</taxon>
        <taxon>Anaerolineales</taxon>
        <taxon>Anaerolineaceae</taxon>
        <taxon>Longilinea</taxon>
    </lineage>
</organism>
<reference evidence="3" key="1">
    <citation type="submission" date="2015-07" db="EMBL/GenBank/DDBJ databases">
        <title>Draft Genome Sequences of Anaerolinea thermolimosa IMO-1, Bellilinea caldifistulae GOMI-1, Leptolinea tardivitalis YMTK-2, Levilinea saccharolytica KIBI-1,Longilinea arvoryzae KOME-1, Previously Described as Members of the Anaerolineaceae (Chloroflexi).</title>
        <authorList>
            <person name="Sekiguchi Y."/>
            <person name="Ohashi A."/>
            <person name="Matsuura N."/>
            <person name="Tourlousse M.D."/>
        </authorList>
    </citation>
    <scope>NUCLEOTIDE SEQUENCE [LARGE SCALE GENOMIC DNA]</scope>
    <source>
        <strain evidence="3">KOME-1</strain>
    </source>
</reference>
<feature type="transmembrane region" description="Helical" evidence="1">
    <location>
        <begin position="261"/>
        <end position="280"/>
    </location>
</feature>
<proteinExistence type="predicted"/>
<feature type="transmembrane region" description="Helical" evidence="1">
    <location>
        <begin position="1479"/>
        <end position="1498"/>
    </location>
</feature>
<feature type="transmembrane region" description="Helical" evidence="1">
    <location>
        <begin position="174"/>
        <end position="191"/>
    </location>
</feature>
<dbReference type="PANTHER" id="PTHR10790">
    <property type="entry name" value="TPR-DOMAIN CONTAINING PROTEIN"/>
    <property type="match status" value="1"/>
</dbReference>
<feature type="transmembrane region" description="Helical" evidence="1">
    <location>
        <begin position="394"/>
        <end position="410"/>
    </location>
</feature>
<dbReference type="Pfam" id="PF10060">
    <property type="entry name" value="DUF2298"/>
    <property type="match status" value="1"/>
</dbReference>
<keyword evidence="1" id="KW-1133">Transmembrane helix</keyword>
<feature type="transmembrane region" description="Helical" evidence="1">
    <location>
        <begin position="430"/>
        <end position="450"/>
    </location>
</feature>
<feature type="transmembrane region" description="Helical" evidence="1">
    <location>
        <begin position="1454"/>
        <end position="1473"/>
    </location>
</feature>
<feature type="transmembrane region" description="Helical" evidence="1">
    <location>
        <begin position="1048"/>
        <end position="1068"/>
    </location>
</feature>
<feature type="transmembrane region" description="Helical" evidence="1">
    <location>
        <begin position="1015"/>
        <end position="1033"/>
    </location>
</feature>
<feature type="transmembrane region" description="Helical" evidence="1">
    <location>
        <begin position="122"/>
        <end position="140"/>
    </location>
</feature>
<feature type="transmembrane region" description="Helical" evidence="1">
    <location>
        <begin position="1112"/>
        <end position="1130"/>
    </location>
</feature>
<dbReference type="Pfam" id="PF13231">
    <property type="entry name" value="PMT_2"/>
    <property type="match status" value="1"/>
</dbReference>
<feature type="transmembrane region" description="Helical" evidence="1">
    <location>
        <begin position="1570"/>
        <end position="1589"/>
    </location>
</feature>
<feature type="transmembrane region" description="Helical" evidence="1">
    <location>
        <begin position="337"/>
        <end position="359"/>
    </location>
</feature>
<dbReference type="EMBL" id="DF967972">
    <property type="protein sequence ID" value="GAP14417.1"/>
    <property type="molecule type" value="Genomic_DNA"/>
</dbReference>